<organism evidence="5 8">
    <name type="scientific">Plasmodium ovale wallikeri</name>
    <dbReference type="NCBI Taxonomy" id="864142"/>
    <lineage>
        <taxon>Eukaryota</taxon>
        <taxon>Sar</taxon>
        <taxon>Alveolata</taxon>
        <taxon>Apicomplexa</taxon>
        <taxon>Aconoidasida</taxon>
        <taxon>Haemosporida</taxon>
        <taxon>Plasmodiidae</taxon>
        <taxon>Plasmodium</taxon>
        <taxon>Plasmodium (Plasmodium)</taxon>
    </lineage>
</organism>
<dbReference type="EMBL" id="FLRD01000096">
    <property type="protein sequence ID" value="SBT36460.1"/>
    <property type="molecule type" value="Genomic_DNA"/>
</dbReference>
<evidence type="ECO:0000313" key="6">
    <source>
        <dbReference type="EMBL" id="SBT36835.1"/>
    </source>
</evidence>
<sequence>MVNTKKGITADIKTITKNIDNDEYNTTSLVEKVINNKEKDIDNENVKNDKIKKGWEDNSSLESSLESDSDNSENFEKLLKNAKKECVKKFGDDISKFKKADYEDIFTQNELLRNDFLNHEKFTKEIQSSLEDAKINKKIKAVKADSNEYKYLDKFVLEKEKKDTKIAGLNKYIDRLKVLLESSKSDTPTNDISSLGEKGNNVSQSFVSKQDKRDLGKINTKKEDTPWPNNENFPCELSENEDEEHFNLCISSLTIEKSFNAHGSAVLGLAYNGRVHLLATGGDDGMWKTWSATNYELVMASQAHKKWIGDICFNNEGNILCTCSGDSKIKLWDMIKEKCVYTFVNSAGPVWSLSFHYEEPLLVLLPTKRFDVTEKKFVRALKHEFPIKNVILENNKVLCSLSNGNICIWEQKEV</sequence>
<keyword evidence="2" id="KW-0677">Repeat</keyword>
<reference evidence="5" key="1">
    <citation type="submission" date="2016-05" db="EMBL/GenBank/DDBJ databases">
        <authorList>
            <person name="Lavstsen T."/>
            <person name="Jespersen J.S."/>
        </authorList>
    </citation>
    <scope>NUCLEOTIDE SEQUENCE [LARGE SCALE GENOMIC DNA]</scope>
</reference>
<dbReference type="SUPFAM" id="SSF50978">
    <property type="entry name" value="WD40 repeat-like"/>
    <property type="match status" value="1"/>
</dbReference>
<keyword evidence="8" id="KW-1185">Reference proteome</keyword>
<evidence type="ECO:0000256" key="1">
    <source>
        <dbReference type="ARBA" id="ARBA00022574"/>
    </source>
</evidence>
<dbReference type="AlphaFoldDB" id="A0A1A8YY51"/>
<dbReference type="PANTHER" id="PTHR14604:SF3">
    <property type="entry name" value="SPERM-ASSOCIATED ANTIGEN 16 PROTEIN"/>
    <property type="match status" value="1"/>
</dbReference>
<dbReference type="Proteomes" id="UP000078550">
    <property type="component" value="Unassembled WGS sequence"/>
</dbReference>
<dbReference type="Pfam" id="PF00400">
    <property type="entry name" value="WD40"/>
    <property type="match status" value="2"/>
</dbReference>
<feature type="repeat" description="WD" evidence="3">
    <location>
        <begin position="301"/>
        <end position="342"/>
    </location>
</feature>
<dbReference type="PROSITE" id="PS50294">
    <property type="entry name" value="WD_REPEATS_REGION"/>
    <property type="match status" value="1"/>
</dbReference>
<dbReference type="InterPro" id="IPR015943">
    <property type="entry name" value="WD40/YVTN_repeat-like_dom_sf"/>
</dbReference>
<feature type="region of interest" description="Disordered" evidence="4">
    <location>
        <begin position="184"/>
        <end position="203"/>
    </location>
</feature>
<dbReference type="Gene3D" id="2.130.10.10">
    <property type="entry name" value="YVTN repeat-like/Quinoprotein amine dehydrogenase"/>
    <property type="match status" value="1"/>
</dbReference>
<gene>
    <name evidence="5" type="ORF">POVWA1_032520</name>
    <name evidence="6" type="ORF">POVWA2_032140</name>
</gene>
<reference evidence="7 8" key="2">
    <citation type="submission" date="2016-05" db="EMBL/GenBank/DDBJ databases">
        <authorList>
            <person name="Naeem Raeece"/>
        </authorList>
    </citation>
    <scope>NUCLEOTIDE SEQUENCE [LARGE SCALE GENOMIC DNA]</scope>
</reference>
<dbReference type="InterPro" id="IPR019775">
    <property type="entry name" value="WD40_repeat_CS"/>
</dbReference>
<dbReference type="PROSITE" id="PS50082">
    <property type="entry name" value="WD_REPEATS_2"/>
    <property type="match status" value="2"/>
</dbReference>
<name>A0A1A8YY51_PLAOA</name>
<evidence type="ECO:0000256" key="4">
    <source>
        <dbReference type="SAM" id="MobiDB-lite"/>
    </source>
</evidence>
<accession>A0A1A8YY51</accession>
<dbReference type="EMBL" id="FLRE01000126">
    <property type="protein sequence ID" value="SBT36835.1"/>
    <property type="molecule type" value="Genomic_DNA"/>
</dbReference>
<evidence type="ECO:0000313" key="5">
    <source>
        <dbReference type="EMBL" id="SBT36460.1"/>
    </source>
</evidence>
<feature type="repeat" description="WD" evidence="3">
    <location>
        <begin position="259"/>
        <end position="300"/>
    </location>
</feature>
<evidence type="ECO:0000256" key="2">
    <source>
        <dbReference type="ARBA" id="ARBA00022737"/>
    </source>
</evidence>
<evidence type="ECO:0000313" key="7">
    <source>
        <dbReference type="Proteomes" id="UP000078550"/>
    </source>
</evidence>
<dbReference type="Proteomes" id="UP000078555">
    <property type="component" value="Unassembled WGS sequence"/>
</dbReference>
<dbReference type="InterPro" id="IPR050995">
    <property type="entry name" value="WD-F-box_domain-protein"/>
</dbReference>
<dbReference type="PROSITE" id="PS00678">
    <property type="entry name" value="WD_REPEATS_1"/>
    <property type="match status" value="1"/>
</dbReference>
<keyword evidence="1 3" id="KW-0853">WD repeat</keyword>
<dbReference type="InterPro" id="IPR001680">
    <property type="entry name" value="WD40_rpt"/>
</dbReference>
<evidence type="ECO:0000313" key="8">
    <source>
        <dbReference type="Proteomes" id="UP000078555"/>
    </source>
</evidence>
<evidence type="ECO:0000256" key="3">
    <source>
        <dbReference type="PROSITE-ProRule" id="PRU00221"/>
    </source>
</evidence>
<protein>
    <submittedName>
        <fullName evidence="5">WD repeat-containing protein, putative</fullName>
    </submittedName>
</protein>
<dbReference type="SMART" id="SM00320">
    <property type="entry name" value="WD40"/>
    <property type="match status" value="3"/>
</dbReference>
<dbReference type="InterPro" id="IPR036322">
    <property type="entry name" value="WD40_repeat_dom_sf"/>
</dbReference>
<dbReference type="PANTHER" id="PTHR14604">
    <property type="entry name" value="WD40 REPEAT PF20"/>
    <property type="match status" value="1"/>
</dbReference>
<proteinExistence type="predicted"/>